<evidence type="ECO:0000256" key="3">
    <source>
        <dbReference type="ARBA" id="ARBA00022771"/>
    </source>
</evidence>
<evidence type="ECO:0000256" key="4">
    <source>
        <dbReference type="ARBA" id="ARBA00022833"/>
    </source>
</evidence>
<dbReference type="AlphaFoldDB" id="A0A4W4GY32"/>
<protein>
    <recommendedName>
        <fullName evidence="7">C2HC/C3H-type domain-containing protein</fullName>
    </recommendedName>
</protein>
<evidence type="ECO:0000256" key="1">
    <source>
        <dbReference type="ARBA" id="ARBA00010843"/>
    </source>
</evidence>
<evidence type="ECO:0000256" key="2">
    <source>
        <dbReference type="ARBA" id="ARBA00022723"/>
    </source>
</evidence>
<organism evidence="8 9">
    <name type="scientific">Electrophorus electricus</name>
    <name type="common">Electric eel</name>
    <name type="synonym">Gymnotus electricus</name>
    <dbReference type="NCBI Taxonomy" id="8005"/>
    <lineage>
        <taxon>Eukaryota</taxon>
        <taxon>Metazoa</taxon>
        <taxon>Chordata</taxon>
        <taxon>Craniata</taxon>
        <taxon>Vertebrata</taxon>
        <taxon>Euteleostomi</taxon>
        <taxon>Actinopterygii</taxon>
        <taxon>Neopterygii</taxon>
        <taxon>Teleostei</taxon>
        <taxon>Ostariophysi</taxon>
        <taxon>Gymnotiformes</taxon>
        <taxon>Gymnotoidei</taxon>
        <taxon>Gymnotidae</taxon>
        <taxon>Electrophorus</taxon>
    </lineage>
</organism>
<dbReference type="Gene3D" id="3.30.160.60">
    <property type="entry name" value="Classic Zinc Finger"/>
    <property type="match status" value="2"/>
</dbReference>
<evidence type="ECO:0000313" key="9">
    <source>
        <dbReference type="Proteomes" id="UP000314983"/>
    </source>
</evidence>
<dbReference type="GeneTree" id="ENSGT00940000160947"/>
<keyword evidence="4" id="KW-0862">Zinc</keyword>
<reference evidence="9" key="2">
    <citation type="journal article" date="2017" name="Sci. Adv.">
        <title>A tail of two voltages: Proteomic comparison of the three electric organs of the electric eel.</title>
        <authorList>
            <person name="Traeger L.L."/>
            <person name="Sabat G."/>
            <person name="Barrett-Wilt G.A."/>
            <person name="Wells G.B."/>
            <person name="Sussman M.R."/>
        </authorList>
    </citation>
    <scope>NUCLEOTIDE SEQUENCE [LARGE SCALE GENOMIC DNA]</scope>
</reference>
<sequence>TEGASPRKRPGDGVNIRLIPCNICHRQFKEDRLDKHSSVCEKIHQSKRKTFDSSKYRAKGTDLENFMKTNDQCKTPELKKNNWRQKHEAFIRNLRQVRGPSTGDFQPQSSSDLNPDYITCPHCGRHFAPGPAERHIPKCQNIKSRPPPPRHQNKILKLSKQYKTHQNTKMHLVSLSVLSKCKSLDPRMMGQTPSNT</sequence>
<dbReference type="Ensembl" id="ENSEEET00000044320.2">
    <property type="protein sequence ID" value="ENSEEEP00000043820.2"/>
    <property type="gene ID" value="ENSEEEG00000020709.2"/>
</dbReference>
<proteinExistence type="inferred from homology"/>
<evidence type="ECO:0000256" key="5">
    <source>
        <dbReference type="ARBA" id="ARBA00023054"/>
    </source>
</evidence>
<accession>A0A4W4GY32</accession>
<evidence type="ECO:0000256" key="6">
    <source>
        <dbReference type="PROSITE-ProRule" id="PRU01371"/>
    </source>
</evidence>
<feature type="domain" description="C2HC/C3H-type" evidence="7">
    <location>
        <begin position="116"/>
        <end position="145"/>
    </location>
</feature>
<reference evidence="8" key="3">
    <citation type="submission" date="2020-05" db="EMBL/GenBank/DDBJ databases">
        <title>Electrophorus electricus (electric eel) genome, fEleEle1, primary haplotype.</title>
        <authorList>
            <person name="Myers G."/>
            <person name="Meyer A."/>
            <person name="Fedrigo O."/>
            <person name="Formenti G."/>
            <person name="Rhie A."/>
            <person name="Tracey A."/>
            <person name="Sims Y."/>
            <person name="Jarvis E.D."/>
        </authorList>
    </citation>
    <scope>NUCLEOTIDE SEQUENCE [LARGE SCALE GENOMIC DNA]</scope>
</reference>
<dbReference type="InterPro" id="IPR026104">
    <property type="entry name" value="ZNF_C2HC_dom_1C"/>
</dbReference>
<dbReference type="PROSITE" id="PS52027">
    <property type="entry name" value="ZF_C2HC_C3H"/>
    <property type="match status" value="2"/>
</dbReference>
<dbReference type="STRING" id="8005.ENSEEEP00000043820"/>
<dbReference type="OMA" id="DYIECPH"/>
<keyword evidence="5" id="KW-0175">Coiled coil</keyword>
<reference evidence="8" key="4">
    <citation type="submission" date="2025-08" db="UniProtKB">
        <authorList>
            <consortium name="Ensembl"/>
        </authorList>
    </citation>
    <scope>IDENTIFICATION</scope>
</reference>
<reference evidence="9" key="1">
    <citation type="journal article" date="2014" name="Science">
        <title>Nonhuman genetics. Genomic basis for the convergent evolution of electric organs.</title>
        <authorList>
            <person name="Gallant J.R."/>
            <person name="Traeger L.L."/>
            <person name="Volkening J.D."/>
            <person name="Moffett H."/>
            <person name="Chen P.H."/>
            <person name="Novina C.D."/>
            <person name="Phillips G.N.Jr."/>
            <person name="Anand R."/>
            <person name="Wells G.B."/>
            <person name="Pinch M."/>
            <person name="Guth R."/>
            <person name="Unguez G.A."/>
            <person name="Albert J.S."/>
            <person name="Zakon H.H."/>
            <person name="Samanta M.P."/>
            <person name="Sussman M.R."/>
        </authorList>
    </citation>
    <scope>NUCLEOTIDE SEQUENCE [LARGE SCALE GENOMIC DNA]</scope>
</reference>
<name>A0A4W4GY32_ELEEL</name>
<dbReference type="InterPro" id="IPR049899">
    <property type="entry name" value="Znf_C2HC_C3H"/>
</dbReference>
<dbReference type="PANTHER" id="PTHR14649">
    <property type="entry name" value="ZINC FINGER C2HC DOMAIN-CONTAINING PROTEIN 1C"/>
    <property type="match status" value="1"/>
</dbReference>
<feature type="domain" description="C2HC/C3H-type" evidence="7">
    <location>
        <begin position="17"/>
        <end position="46"/>
    </location>
</feature>
<dbReference type="PANTHER" id="PTHR14649:SF1">
    <property type="entry name" value="ZINC FINGER C2HC DOMAIN-CONTAINING PROTEIN 1C"/>
    <property type="match status" value="1"/>
</dbReference>
<keyword evidence="3 6" id="KW-0863">Zinc-finger</keyword>
<reference evidence="8" key="5">
    <citation type="submission" date="2025-09" db="UniProtKB">
        <authorList>
            <consortium name="Ensembl"/>
        </authorList>
    </citation>
    <scope>IDENTIFICATION</scope>
</reference>
<comment type="similarity">
    <text evidence="1">Belongs to the ZC2HC1 family.</text>
</comment>
<evidence type="ECO:0000259" key="7">
    <source>
        <dbReference type="PROSITE" id="PS52027"/>
    </source>
</evidence>
<keyword evidence="2" id="KW-0479">Metal-binding</keyword>
<dbReference type="Proteomes" id="UP000314983">
    <property type="component" value="Chromosome 13"/>
</dbReference>
<keyword evidence="9" id="KW-1185">Reference proteome</keyword>
<evidence type="ECO:0000313" key="8">
    <source>
        <dbReference type="Ensembl" id="ENSEEEP00000043820.2"/>
    </source>
</evidence>
<dbReference type="GO" id="GO:0008270">
    <property type="term" value="F:zinc ion binding"/>
    <property type="evidence" value="ECO:0007669"/>
    <property type="project" value="UniProtKB-KW"/>
</dbReference>
<dbReference type="Pfam" id="PF13913">
    <property type="entry name" value="zf-C2HC_2"/>
    <property type="match status" value="2"/>
</dbReference>